<name>A0A0H5QPB6_9ZZZZ</name>
<dbReference type="GO" id="GO:0003677">
    <property type="term" value="F:DNA binding"/>
    <property type="evidence" value="ECO:0007669"/>
    <property type="project" value="InterPro"/>
</dbReference>
<dbReference type="AlphaFoldDB" id="A0A0H5QPB6"/>
<evidence type="ECO:0000256" key="2">
    <source>
        <dbReference type="SAM" id="MobiDB-lite"/>
    </source>
</evidence>
<keyword evidence="1" id="KW-0175">Coiled coil</keyword>
<dbReference type="CDD" id="cd17242">
    <property type="entry name" value="MobM_relaxase"/>
    <property type="match status" value="1"/>
</dbReference>
<reference evidence="3" key="1">
    <citation type="submission" date="2015-06" db="EMBL/GenBank/DDBJ databases">
        <authorList>
            <person name="Joergensen T."/>
        </authorList>
    </citation>
    <scope>NUCLEOTIDE SEQUENCE</scope>
    <source>
        <plasmid evidence="3">pRGFK1659</plasmid>
    </source>
</reference>
<accession>A0A0H5QPB6</accession>
<feature type="coiled-coil region" evidence="1">
    <location>
        <begin position="191"/>
        <end position="250"/>
    </location>
</feature>
<dbReference type="InterPro" id="IPR001668">
    <property type="entry name" value="Mob_Pre"/>
</dbReference>
<feature type="region of interest" description="Disordered" evidence="2">
    <location>
        <begin position="346"/>
        <end position="366"/>
    </location>
</feature>
<protein>
    <recommendedName>
        <fullName evidence="4">Plasmid recombination enzyme</fullName>
    </recommendedName>
</protein>
<sequence>MAHVMKFTKASCGHMFAHFDRKAEHISNENLDRERTHLNYNLATHQTMDQGEFVRKRCAEVHCQNRKDVNVMATWVVTVPKDLPEQEHKAFFQASYDFLQQRYGRENVVSAYVHMDEVTPHMHFAFVPVKHGFKEDKKNPDISIEYRKVSAKEVLNRRELQAFHPALQRYVERELGHEVSILNEATKEGNKSIEELKRQTATERLQEANEKAAQIVSKAREGVKVVEQDIQALEGKRTALEGEIEALEVKLQGRQLQIREVMEIKPEYEKGLFGSVKGIKGVTVSDIENLKATAIKGLEARDRLEKLTFEYERVKKLVPTMDERMRDAQDRTRLEQLEKAFQRLPEHIQKQLLPAKGKSHDRGRER</sequence>
<dbReference type="GO" id="GO:0006310">
    <property type="term" value="P:DNA recombination"/>
    <property type="evidence" value="ECO:0007669"/>
    <property type="project" value="InterPro"/>
</dbReference>
<dbReference type="Gene3D" id="3.30.930.30">
    <property type="match status" value="1"/>
</dbReference>
<proteinExistence type="predicted"/>
<dbReference type="NCBIfam" id="NF041497">
    <property type="entry name" value="MobV"/>
    <property type="match status" value="1"/>
</dbReference>
<dbReference type="Pfam" id="PF01076">
    <property type="entry name" value="Mob_Pre"/>
    <property type="match status" value="1"/>
</dbReference>
<keyword evidence="3" id="KW-0614">Plasmid</keyword>
<dbReference type="EMBL" id="LN854164">
    <property type="protein sequence ID" value="CRY97602.1"/>
    <property type="molecule type" value="Genomic_DNA"/>
</dbReference>
<evidence type="ECO:0008006" key="4">
    <source>
        <dbReference type="Google" id="ProtNLM"/>
    </source>
</evidence>
<reference evidence="3" key="2">
    <citation type="submission" date="2015-07" db="EMBL/GenBank/DDBJ databases">
        <title>Plasmids, circular viruses and viroids from rat gut.</title>
        <authorList>
            <person name="Jorgensen T.J."/>
            <person name="Hansen M.A."/>
            <person name="Xu Z."/>
            <person name="Tabak M.A."/>
            <person name="Sorensen S.J."/>
            <person name="Hansen L.H."/>
        </authorList>
    </citation>
    <scope>NUCLEOTIDE SEQUENCE</scope>
    <source>
        <plasmid evidence="3">pRGFK1659</plasmid>
    </source>
</reference>
<evidence type="ECO:0000256" key="1">
    <source>
        <dbReference type="SAM" id="Coils"/>
    </source>
</evidence>
<evidence type="ECO:0000313" key="3">
    <source>
        <dbReference type="EMBL" id="CRY97602.1"/>
    </source>
</evidence>
<geneLocation type="plasmid" evidence="3">
    <name>pRGFK1659</name>
</geneLocation>
<organism evidence="3">
    <name type="scientific">uncultured prokaryote</name>
    <dbReference type="NCBI Taxonomy" id="198431"/>
    <lineage>
        <taxon>unclassified sequences</taxon>
        <taxon>environmental samples</taxon>
    </lineage>
</organism>